<dbReference type="EMBL" id="HBUF01068236">
    <property type="protein sequence ID" value="CAG6628598.1"/>
    <property type="molecule type" value="Transcribed_RNA"/>
</dbReference>
<keyword evidence="1" id="KW-0812">Transmembrane</keyword>
<evidence type="ECO:0000256" key="1">
    <source>
        <dbReference type="SAM" id="Phobius"/>
    </source>
</evidence>
<reference evidence="2" key="1">
    <citation type="submission" date="2021-05" db="EMBL/GenBank/DDBJ databases">
        <authorList>
            <person name="Alioto T."/>
            <person name="Alioto T."/>
            <person name="Gomez Garrido J."/>
        </authorList>
    </citation>
    <scope>NUCLEOTIDE SEQUENCE</scope>
</reference>
<dbReference type="EMBL" id="HBUF01068237">
    <property type="protein sequence ID" value="CAG6628601.1"/>
    <property type="molecule type" value="Transcribed_RNA"/>
</dbReference>
<feature type="transmembrane region" description="Helical" evidence="1">
    <location>
        <begin position="12"/>
        <end position="34"/>
    </location>
</feature>
<dbReference type="EMBL" id="HBUF01068238">
    <property type="protein sequence ID" value="CAG6628604.1"/>
    <property type="molecule type" value="Transcribed_RNA"/>
</dbReference>
<protein>
    <submittedName>
        <fullName evidence="2">Uncharacterized protein</fullName>
    </submittedName>
</protein>
<keyword evidence="1" id="KW-0472">Membrane</keyword>
<accession>A0A8D8QBH0</accession>
<organism evidence="2">
    <name type="scientific">Cacopsylla melanoneura</name>
    <dbReference type="NCBI Taxonomy" id="428564"/>
    <lineage>
        <taxon>Eukaryota</taxon>
        <taxon>Metazoa</taxon>
        <taxon>Ecdysozoa</taxon>
        <taxon>Arthropoda</taxon>
        <taxon>Hexapoda</taxon>
        <taxon>Insecta</taxon>
        <taxon>Pterygota</taxon>
        <taxon>Neoptera</taxon>
        <taxon>Paraneoptera</taxon>
        <taxon>Hemiptera</taxon>
        <taxon>Sternorrhyncha</taxon>
        <taxon>Psylloidea</taxon>
        <taxon>Psyllidae</taxon>
        <taxon>Psyllinae</taxon>
        <taxon>Cacopsylla</taxon>
    </lineage>
</organism>
<sequence>MLVLLLATSSILYTMSGNISCSTIMAVFGFTTFLTRAFSRSRRSSGLAFLVCHPGLRILVPPTSGGGEARVSSIITGFTSSSGFCGCALCCCPITPSPCLMGVFGFRLVFIVKVKS</sequence>
<keyword evidence="1" id="KW-1133">Transmembrane helix</keyword>
<dbReference type="AlphaFoldDB" id="A0A8D8QBH0"/>
<evidence type="ECO:0000313" key="2">
    <source>
        <dbReference type="EMBL" id="CAG6628604.1"/>
    </source>
</evidence>
<proteinExistence type="predicted"/>
<name>A0A8D8QBH0_9HEMI</name>